<evidence type="ECO:0000313" key="2">
    <source>
        <dbReference type="EMBL" id="AKM81958.1"/>
    </source>
</evidence>
<dbReference type="InterPro" id="IPR017853">
    <property type="entry name" value="GH"/>
</dbReference>
<accession>A0A0G4B3G5</accession>
<dbReference type="Gene3D" id="2.60.40.1170">
    <property type="entry name" value="Mu homology domain, subdomain B"/>
    <property type="match status" value="1"/>
</dbReference>
<dbReference type="PATRIC" id="fig|1618337.4.peg.145"/>
<dbReference type="SUPFAM" id="SSF51445">
    <property type="entry name" value="(Trans)glycosidases"/>
    <property type="match status" value="1"/>
</dbReference>
<gene>
    <name evidence="2" type="ORF">UT28_C0001G0144</name>
</gene>
<dbReference type="AlphaFoldDB" id="A0A0G4B3G5"/>
<reference evidence="2 3" key="1">
    <citation type="journal article" date="2015" name="Nature">
        <title>rRNA introns, odd ribosomes, and small enigmatic genomes across a large radiation of phyla.</title>
        <authorList>
            <person name="Brown C.T."/>
            <person name="Hug L.A."/>
            <person name="Thomas B.C."/>
            <person name="Sharon I."/>
            <person name="Castelle C.J."/>
            <person name="Singh A."/>
            <person name="Wilkins M.J."/>
            <person name="Williams K.H."/>
            <person name="Banfield J.F."/>
        </authorList>
    </citation>
    <scope>NUCLEOTIDE SEQUENCE [LARGE SCALE GENOMIC DNA]</scope>
</reference>
<evidence type="ECO:0000313" key="3">
    <source>
        <dbReference type="Proteomes" id="UP000035648"/>
    </source>
</evidence>
<dbReference type="InterPro" id="IPR001434">
    <property type="entry name" value="OmcB-like_DUF11"/>
</dbReference>
<dbReference type="Gene3D" id="2.60.120.260">
    <property type="entry name" value="Galactose-binding domain-like"/>
    <property type="match status" value="1"/>
</dbReference>
<sequence length="648" mass="72275">MYYRSALSSQTDVDNLKKVMNSAAENGYTGIVLADKGGAYLTVQYTIGYIGRFEQVYNEAKRLGLELIPAKFNQTDPYFVDSTTAELFPVYDTDYIVNSGGSTSVSNNSTNLVKNPGFEEAPSPTDLNAPPEWLLDNRGTIEFLDTKTSHSGQNSVKFQYPNPQATESYRRVNQKLTDLKAFSAYELTYWIKTENVTNLSDFHITLYGANFSKPIKILEKNGSSPKILPTQEWVQYKLIFNTLDNTSLGLYFDLKSDATADPIGSDKIWIDDVASREVGITLPIIERPSSPIVVNNLGKTKSYVADIDYNIDKSTGLITILSGSTIKTGDHLKVSWFQKADTNGYPPASACLDKTFDIYDKIGHNLDNLFHQPKGMMLSFDEWRVANWDPGCNSYLNLGHVPTAGEYIANTTSKVQSILKKINPNYQLYIWNDMYDPYHNAIDPYYTVNGSMANSWLGLDHNTIIMNWQGSQAPLDSSGNSPSYNSLKFFHDKGFKQIFAGYYDNMQTITNAANTLNKLETDDTDFNGVDGFMYTSWSDDPDIGYKDLAAVANQFKLAGRWPVVEMSLAADRQVVTPGGEISYNITFNNIKAYNISNILIKMPLNNNVVFVSAADNGNYSADTNTITWSVANLVQGAQFKTSFIVKAK</sequence>
<evidence type="ECO:0000259" key="1">
    <source>
        <dbReference type="Pfam" id="PF01345"/>
    </source>
</evidence>
<proteinExistence type="predicted"/>
<dbReference type="Proteomes" id="UP000035648">
    <property type="component" value="Chromosome"/>
</dbReference>
<protein>
    <recommendedName>
        <fullName evidence="1">DUF11 domain-containing protein</fullName>
    </recommendedName>
</protein>
<dbReference type="KEGG" id="bbgw:UT28_C0001G0144"/>
<dbReference type="Pfam" id="PF01345">
    <property type="entry name" value="DUF11"/>
    <property type="match status" value="1"/>
</dbReference>
<organism evidence="2 3">
    <name type="scientific">Berkelbacteria bacterium GW2011_GWE1_39_12</name>
    <dbReference type="NCBI Taxonomy" id="1618337"/>
    <lineage>
        <taxon>Bacteria</taxon>
        <taxon>Candidatus Berkelbacteria</taxon>
    </lineage>
</organism>
<name>A0A0G4B3G5_9BACT</name>
<feature type="domain" description="DUF11" evidence="1">
    <location>
        <begin position="569"/>
        <end position="641"/>
    </location>
</feature>
<dbReference type="EMBL" id="CP011213">
    <property type="protein sequence ID" value="AKM81958.1"/>
    <property type="molecule type" value="Genomic_DNA"/>
</dbReference>